<feature type="compositionally biased region" description="Polar residues" evidence="1">
    <location>
        <begin position="58"/>
        <end position="83"/>
    </location>
</feature>
<proteinExistence type="predicted"/>
<dbReference type="AlphaFoldDB" id="A0A3P6TAZ2"/>
<evidence type="ECO:0000256" key="1">
    <source>
        <dbReference type="SAM" id="MobiDB-lite"/>
    </source>
</evidence>
<dbReference type="Proteomes" id="UP000281553">
    <property type="component" value="Unassembled WGS sequence"/>
</dbReference>
<accession>A0A3P6TAZ2</accession>
<reference evidence="2 3" key="1">
    <citation type="submission" date="2018-11" db="EMBL/GenBank/DDBJ databases">
        <authorList>
            <consortium name="Pathogen Informatics"/>
        </authorList>
    </citation>
    <scope>NUCLEOTIDE SEQUENCE [LARGE SCALE GENOMIC DNA]</scope>
</reference>
<dbReference type="EMBL" id="UYRU01043156">
    <property type="protein sequence ID" value="VDK80529.1"/>
    <property type="molecule type" value="Genomic_DNA"/>
</dbReference>
<feature type="region of interest" description="Disordered" evidence="1">
    <location>
        <begin position="58"/>
        <end position="94"/>
    </location>
</feature>
<protein>
    <submittedName>
        <fullName evidence="2">Uncharacterized protein</fullName>
    </submittedName>
</protein>
<keyword evidence="3" id="KW-1185">Reference proteome</keyword>
<name>A0A3P6TAZ2_DIBLA</name>
<sequence>MHYEIDILVITPERYTVRRTHDCEVGIPIGTTPNVDYREQCITEERFDNFFAQGERISNNRPLGAPASNSNDLGPLTPNSSVWRRNCGELPSTV</sequence>
<evidence type="ECO:0000313" key="2">
    <source>
        <dbReference type="EMBL" id="VDK80529.1"/>
    </source>
</evidence>
<evidence type="ECO:0000313" key="3">
    <source>
        <dbReference type="Proteomes" id="UP000281553"/>
    </source>
</evidence>
<gene>
    <name evidence="2" type="ORF">DILT_LOCUS3120</name>
</gene>
<organism evidence="2 3">
    <name type="scientific">Dibothriocephalus latus</name>
    <name type="common">Fish tapeworm</name>
    <name type="synonym">Diphyllobothrium latum</name>
    <dbReference type="NCBI Taxonomy" id="60516"/>
    <lineage>
        <taxon>Eukaryota</taxon>
        <taxon>Metazoa</taxon>
        <taxon>Spiralia</taxon>
        <taxon>Lophotrochozoa</taxon>
        <taxon>Platyhelminthes</taxon>
        <taxon>Cestoda</taxon>
        <taxon>Eucestoda</taxon>
        <taxon>Diphyllobothriidea</taxon>
        <taxon>Diphyllobothriidae</taxon>
        <taxon>Dibothriocephalus</taxon>
    </lineage>
</organism>